<dbReference type="AlphaFoldDB" id="A0A5B7G100"/>
<keyword evidence="2" id="KW-1185">Reference proteome</keyword>
<organism evidence="1 2">
    <name type="scientific">Portunus trituberculatus</name>
    <name type="common">Swimming crab</name>
    <name type="synonym">Neptunus trituberculatus</name>
    <dbReference type="NCBI Taxonomy" id="210409"/>
    <lineage>
        <taxon>Eukaryota</taxon>
        <taxon>Metazoa</taxon>
        <taxon>Ecdysozoa</taxon>
        <taxon>Arthropoda</taxon>
        <taxon>Crustacea</taxon>
        <taxon>Multicrustacea</taxon>
        <taxon>Malacostraca</taxon>
        <taxon>Eumalacostraca</taxon>
        <taxon>Eucarida</taxon>
        <taxon>Decapoda</taxon>
        <taxon>Pleocyemata</taxon>
        <taxon>Brachyura</taxon>
        <taxon>Eubrachyura</taxon>
        <taxon>Portunoidea</taxon>
        <taxon>Portunidae</taxon>
        <taxon>Portuninae</taxon>
        <taxon>Portunus</taxon>
    </lineage>
</organism>
<protein>
    <submittedName>
        <fullName evidence="1">Uncharacterized protein</fullName>
    </submittedName>
</protein>
<reference evidence="1 2" key="1">
    <citation type="submission" date="2019-05" db="EMBL/GenBank/DDBJ databases">
        <title>Another draft genome of Portunus trituberculatus and its Hox gene families provides insights of decapod evolution.</title>
        <authorList>
            <person name="Jeong J.-H."/>
            <person name="Song I."/>
            <person name="Kim S."/>
            <person name="Choi T."/>
            <person name="Kim D."/>
            <person name="Ryu S."/>
            <person name="Kim W."/>
        </authorList>
    </citation>
    <scope>NUCLEOTIDE SEQUENCE [LARGE SCALE GENOMIC DNA]</scope>
    <source>
        <tissue evidence="1">Muscle</tissue>
    </source>
</reference>
<proteinExistence type="predicted"/>
<evidence type="ECO:0000313" key="2">
    <source>
        <dbReference type="Proteomes" id="UP000324222"/>
    </source>
</evidence>
<accession>A0A5B7G100</accession>
<comment type="caution">
    <text evidence="1">The sequence shown here is derived from an EMBL/GenBank/DDBJ whole genome shotgun (WGS) entry which is preliminary data.</text>
</comment>
<gene>
    <name evidence="1" type="ORF">E2C01_045030</name>
</gene>
<name>A0A5B7G100_PORTR</name>
<sequence length="113" mass="12496">MFIYVVEEFVEEPCSSKFALHGVSRHCVCTASSIKGEVCSIVDHLDVLVFVADLTSYCDHGFRWSMSEQWPPFCEAAMQKGLSSRPSLGLAGDPYPARAARYTSSATKNKINK</sequence>
<evidence type="ECO:0000313" key="1">
    <source>
        <dbReference type="EMBL" id="MPC51189.1"/>
    </source>
</evidence>
<dbReference type="Proteomes" id="UP000324222">
    <property type="component" value="Unassembled WGS sequence"/>
</dbReference>
<dbReference type="EMBL" id="VSRR010010015">
    <property type="protein sequence ID" value="MPC51189.1"/>
    <property type="molecule type" value="Genomic_DNA"/>
</dbReference>